<gene>
    <name evidence="2" type="ORF">QVD17_16265</name>
</gene>
<feature type="region of interest" description="Disordered" evidence="1">
    <location>
        <begin position="25"/>
        <end position="47"/>
    </location>
</feature>
<sequence length="177" mass="20332">MGTQLLIREQLSQDEVDNIYVENANETQEGSGQQEQIIESSVENENVTQDARVENVNETQKGSGQPNMYLDDPFLDHFFDPFFGEEPQVYFNDNENETQDTGVEFEPVITDRNMENETDGEHANEQENESDDSEYRPEEENGESDSDSSWKRQGHHNTSGMHQELPHEQTCNCYASD</sequence>
<dbReference type="Proteomes" id="UP001229421">
    <property type="component" value="Unassembled WGS sequence"/>
</dbReference>
<protein>
    <submittedName>
        <fullName evidence="2">Uncharacterized protein</fullName>
    </submittedName>
</protein>
<evidence type="ECO:0000256" key="1">
    <source>
        <dbReference type="SAM" id="MobiDB-lite"/>
    </source>
</evidence>
<dbReference type="AlphaFoldDB" id="A0AAD8P0D1"/>
<keyword evidence="3" id="KW-1185">Reference proteome</keyword>
<feature type="compositionally biased region" description="Polar residues" evidence="1">
    <location>
        <begin position="56"/>
        <end position="66"/>
    </location>
</feature>
<evidence type="ECO:0000313" key="2">
    <source>
        <dbReference type="EMBL" id="KAK1427577.1"/>
    </source>
</evidence>
<feature type="region of interest" description="Disordered" evidence="1">
    <location>
        <begin position="86"/>
        <end position="177"/>
    </location>
</feature>
<proteinExistence type="predicted"/>
<feature type="region of interest" description="Disordered" evidence="1">
    <location>
        <begin position="53"/>
        <end position="72"/>
    </location>
</feature>
<evidence type="ECO:0000313" key="3">
    <source>
        <dbReference type="Proteomes" id="UP001229421"/>
    </source>
</evidence>
<reference evidence="2" key="1">
    <citation type="journal article" date="2023" name="bioRxiv">
        <title>Improved chromosome-level genome assembly for marigold (Tagetes erecta).</title>
        <authorList>
            <person name="Jiang F."/>
            <person name="Yuan L."/>
            <person name="Wang S."/>
            <person name="Wang H."/>
            <person name="Xu D."/>
            <person name="Wang A."/>
            <person name="Fan W."/>
        </authorList>
    </citation>
    <scope>NUCLEOTIDE SEQUENCE</scope>
    <source>
        <strain evidence="2">WSJ</strain>
        <tissue evidence="2">Leaf</tissue>
    </source>
</reference>
<accession>A0AAD8P0D1</accession>
<comment type="caution">
    <text evidence="2">The sequence shown here is derived from an EMBL/GenBank/DDBJ whole genome shotgun (WGS) entry which is preliminary data.</text>
</comment>
<feature type="compositionally biased region" description="Low complexity" evidence="1">
    <location>
        <begin position="25"/>
        <end position="46"/>
    </location>
</feature>
<organism evidence="2 3">
    <name type="scientific">Tagetes erecta</name>
    <name type="common">African marigold</name>
    <dbReference type="NCBI Taxonomy" id="13708"/>
    <lineage>
        <taxon>Eukaryota</taxon>
        <taxon>Viridiplantae</taxon>
        <taxon>Streptophyta</taxon>
        <taxon>Embryophyta</taxon>
        <taxon>Tracheophyta</taxon>
        <taxon>Spermatophyta</taxon>
        <taxon>Magnoliopsida</taxon>
        <taxon>eudicotyledons</taxon>
        <taxon>Gunneridae</taxon>
        <taxon>Pentapetalae</taxon>
        <taxon>asterids</taxon>
        <taxon>campanulids</taxon>
        <taxon>Asterales</taxon>
        <taxon>Asteraceae</taxon>
        <taxon>Asteroideae</taxon>
        <taxon>Heliantheae alliance</taxon>
        <taxon>Tageteae</taxon>
        <taxon>Tagetes</taxon>
    </lineage>
</organism>
<name>A0AAD8P0D1_TARER</name>
<feature type="compositionally biased region" description="Basic and acidic residues" evidence="1">
    <location>
        <begin position="112"/>
        <end position="125"/>
    </location>
</feature>
<dbReference type="EMBL" id="JAUHHV010000004">
    <property type="protein sequence ID" value="KAK1427577.1"/>
    <property type="molecule type" value="Genomic_DNA"/>
</dbReference>